<dbReference type="InterPro" id="IPR036610">
    <property type="entry name" value="PEBP-like_sf"/>
</dbReference>
<dbReference type="CDD" id="cd00865">
    <property type="entry name" value="PEBP_bact_arch"/>
    <property type="match status" value="1"/>
</dbReference>
<dbReference type="RefSeq" id="WP_326507629.1">
    <property type="nucleotide sequence ID" value="NZ_JAWIIV010000014.1"/>
</dbReference>
<evidence type="ECO:0000313" key="2">
    <source>
        <dbReference type="Proteomes" id="UP001352263"/>
    </source>
</evidence>
<name>A0ABU6JB89_9BURK</name>
<keyword evidence="1" id="KW-0649">Protein kinase inhibitor</keyword>
<dbReference type="PANTHER" id="PTHR30289">
    <property type="entry name" value="UNCHARACTERIZED PROTEIN YBCL-RELATED"/>
    <property type="match status" value="1"/>
</dbReference>
<protein>
    <submittedName>
        <fullName evidence="1">YbhB/YbcL family Raf kinase inhibitor-like protein</fullName>
    </submittedName>
</protein>
<accession>A0ABU6JB89</accession>
<dbReference type="Pfam" id="PF01161">
    <property type="entry name" value="PBP"/>
    <property type="match status" value="1"/>
</dbReference>
<evidence type="ECO:0000313" key="1">
    <source>
        <dbReference type="EMBL" id="MEC4720919.1"/>
    </source>
</evidence>
<dbReference type="InterPro" id="IPR005247">
    <property type="entry name" value="YbhB_YbcL/LppC-like"/>
</dbReference>
<comment type="caution">
    <text evidence="1">The sequence shown here is derived from an EMBL/GenBank/DDBJ whole genome shotgun (WGS) entry which is preliminary data.</text>
</comment>
<dbReference type="EMBL" id="JAWIIV010000014">
    <property type="protein sequence ID" value="MEC4720919.1"/>
    <property type="molecule type" value="Genomic_DNA"/>
</dbReference>
<organism evidence="1 2">
    <name type="scientific">Noviherbaspirillum album</name>
    <dbReference type="NCBI Taxonomy" id="3080276"/>
    <lineage>
        <taxon>Bacteria</taxon>
        <taxon>Pseudomonadati</taxon>
        <taxon>Pseudomonadota</taxon>
        <taxon>Betaproteobacteria</taxon>
        <taxon>Burkholderiales</taxon>
        <taxon>Oxalobacteraceae</taxon>
        <taxon>Noviherbaspirillum</taxon>
    </lineage>
</organism>
<dbReference type="Gene3D" id="3.90.280.10">
    <property type="entry name" value="PEBP-like"/>
    <property type="match status" value="1"/>
</dbReference>
<dbReference type="PANTHER" id="PTHR30289:SF1">
    <property type="entry name" value="PEBP (PHOSPHATIDYLETHANOLAMINE-BINDING PROTEIN) FAMILY PROTEIN"/>
    <property type="match status" value="1"/>
</dbReference>
<reference evidence="1 2" key="1">
    <citation type="submission" date="2023-10" db="EMBL/GenBank/DDBJ databases">
        <title>Noviherbaspirillum sp. CPCC 100848 genome assembly.</title>
        <authorList>
            <person name="Li X.Y."/>
            <person name="Fang X.M."/>
        </authorList>
    </citation>
    <scope>NUCLEOTIDE SEQUENCE [LARGE SCALE GENOMIC DNA]</scope>
    <source>
        <strain evidence="1 2">CPCC 100848</strain>
    </source>
</reference>
<dbReference type="GO" id="GO:0004860">
    <property type="term" value="F:protein kinase inhibitor activity"/>
    <property type="evidence" value="ECO:0007669"/>
    <property type="project" value="UniProtKB-KW"/>
</dbReference>
<gene>
    <name evidence="1" type="ORF">RY831_17270</name>
</gene>
<dbReference type="Proteomes" id="UP001352263">
    <property type="component" value="Unassembled WGS sequence"/>
</dbReference>
<keyword evidence="2" id="KW-1185">Reference proteome</keyword>
<dbReference type="NCBIfam" id="TIGR00481">
    <property type="entry name" value="YbhB/YbcL family Raf kinase inhibitor-like protein"/>
    <property type="match status" value="1"/>
</dbReference>
<sequence>MLEKLPSVIGHALHDRRAGLDSIAFNLIDLRNGTAAITVTSLAFGDHEAIPAQYTADGEGKSPPLEWTGIPDQTNSIAVLVEDADAPTPHPLVHAIVVSLPPKDGSLAEGALGDDELDADIGRNSYLRTRWLPPDPPPGHGVHRYAFQVFALHGDTALPKTPGREALLKAIEEHGIASGCLIGTYERPDGSIKIPASSAAAVGTTETPGI</sequence>
<dbReference type="SUPFAM" id="SSF49777">
    <property type="entry name" value="PEBP-like"/>
    <property type="match status" value="1"/>
</dbReference>
<dbReference type="InterPro" id="IPR008914">
    <property type="entry name" value="PEBP"/>
</dbReference>
<proteinExistence type="predicted"/>